<keyword evidence="3" id="KW-1185">Reference proteome</keyword>
<dbReference type="InterPro" id="IPR051678">
    <property type="entry name" value="AGP_Transferase"/>
</dbReference>
<evidence type="ECO:0000313" key="3">
    <source>
        <dbReference type="Proteomes" id="UP001500956"/>
    </source>
</evidence>
<feature type="domain" description="Aminoglycoside phosphotransferase" evidence="1">
    <location>
        <begin position="32"/>
        <end position="264"/>
    </location>
</feature>
<reference evidence="3" key="1">
    <citation type="journal article" date="2019" name="Int. J. Syst. Evol. Microbiol.">
        <title>The Global Catalogue of Microorganisms (GCM) 10K type strain sequencing project: providing services to taxonomists for standard genome sequencing and annotation.</title>
        <authorList>
            <consortium name="The Broad Institute Genomics Platform"/>
            <consortium name="The Broad Institute Genome Sequencing Center for Infectious Disease"/>
            <person name="Wu L."/>
            <person name="Ma J."/>
        </authorList>
    </citation>
    <scope>NUCLEOTIDE SEQUENCE [LARGE SCALE GENOMIC DNA]</scope>
    <source>
        <strain evidence="3">JCM 18063</strain>
    </source>
</reference>
<dbReference type="PANTHER" id="PTHR21310">
    <property type="entry name" value="AMINOGLYCOSIDE PHOSPHOTRANSFERASE-RELATED-RELATED"/>
    <property type="match status" value="1"/>
</dbReference>
<dbReference type="EMBL" id="BAABID010000008">
    <property type="protein sequence ID" value="GAA4728045.1"/>
    <property type="molecule type" value="Genomic_DNA"/>
</dbReference>
<evidence type="ECO:0000259" key="1">
    <source>
        <dbReference type="Pfam" id="PF01636"/>
    </source>
</evidence>
<organism evidence="2 3">
    <name type="scientific">Isoptericola chiayiensis</name>
    <dbReference type="NCBI Taxonomy" id="579446"/>
    <lineage>
        <taxon>Bacteria</taxon>
        <taxon>Bacillati</taxon>
        <taxon>Actinomycetota</taxon>
        <taxon>Actinomycetes</taxon>
        <taxon>Micrococcales</taxon>
        <taxon>Promicromonosporaceae</taxon>
        <taxon>Isoptericola</taxon>
    </lineage>
</organism>
<comment type="caution">
    <text evidence="2">The sequence shown here is derived from an EMBL/GenBank/DDBJ whole genome shotgun (WGS) entry which is preliminary data.</text>
</comment>
<dbReference type="InterPro" id="IPR002575">
    <property type="entry name" value="Aminoglycoside_PTrfase"/>
</dbReference>
<name>A0ABP8YEP7_9MICO</name>
<dbReference type="Proteomes" id="UP001500956">
    <property type="component" value="Unassembled WGS sequence"/>
</dbReference>
<dbReference type="SUPFAM" id="SSF56112">
    <property type="entry name" value="Protein kinase-like (PK-like)"/>
    <property type="match status" value="1"/>
</dbReference>
<evidence type="ECO:0000313" key="2">
    <source>
        <dbReference type="EMBL" id="GAA4728045.1"/>
    </source>
</evidence>
<dbReference type="RefSeq" id="WP_172149897.1">
    <property type="nucleotide sequence ID" value="NZ_BAABID010000008.1"/>
</dbReference>
<proteinExistence type="predicted"/>
<sequence>MAAAEIEIDAALVRALLAEQHPDLADRPLHVAAHGWDNVMVRLGDDLAVRLPRRATAAPLIEHEQRWLPRLAPRLPVPVPVPLRVGVPSTALSYPWRWSVVPWMSGVRGADVARGRRTAVAVPLARFFVALHRPAPADAPANPYRGVPLEFRDGPLRDRLASGVTTRTSAALAVWERALAAERWDGPALWLHGDPHAGNLVLTATSAPELAAVADLGDLTSGDPATDLAAAWTVFDGVGRRAFRTALAGPYPADDPVWDRARGWALSMATSMLTSGPEHAWLVSLGRESLAEVLADDRETTLTP</sequence>
<dbReference type="InterPro" id="IPR011009">
    <property type="entry name" value="Kinase-like_dom_sf"/>
</dbReference>
<protein>
    <submittedName>
        <fullName evidence="2">Aminoglycoside phosphotransferase family protein</fullName>
    </submittedName>
</protein>
<dbReference type="Pfam" id="PF01636">
    <property type="entry name" value="APH"/>
    <property type="match status" value="1"/>
</dbReference>
<gene>
    <name evidence="2" type="ORF">GCM10023216_19120</name>
</gene>
<dbReference type="Gene3D" id="3.30.200.20">
    <property type="entry name" value="Phosphorylase Kinase, domain 1"/>
    <property type="match status" value="1"/>
</dbReference>
<dbReference type="Gene3D" id="3.90.1200.10">
    <property type="match status" value="1"/>
</dbReference>
<dbReference type="PANTHER" id="PTHR21310:SF42">
    <property type="entry name" value="BIFUNCTIONAL AAC_APH"/>
    <property type="match status" value="1"/>
</dbReference>
<accession>A0ABP8YEP7</accession>